<organism evidence="1 2">
    <name type="scientific">Candidatus Uhrbacteria bacterium CG10_big_fil_rev_8_21_14_0_10_48_11</name>
    <dbReference type="NCBI Taxonomy" id="1975037"/>
    <lineage>
        <taxon>Bacteria</taxon>
        <taxon>Candidatus Uhriibacteriota</taxon>
    </lineage>
</organism>
<evidence type="ECO:0000313" key="1">
    <source>
        <dbReference type="EMBL" id="PJE75477.1"/>
    </source>
</evidence>
<protein>
    <submittedName>
        <fullName evidence="1">Uncharacterized protein</fullName>
    </submittedName>
</protein>
<dbReference type="EMBL" id="PFET01000015">
    <property type="protein sequence ID" value="PJE75477.1"/>
    <property type="molecule type" value="Genomic_DNA"/>
</dbReference>
<dbReference type="AlphaFoldDB" id="A0A2M8LDF3"/>
<proteinExistence type="predicted"/>
<sequence>MKKEGTKVTVNCYEILNNGSLQVGIPVSLGEEAGASNFEIALRDKVITSPPFNQHRGMPMVVDGRMVEAAPFFGIRMRYRALTGRGNWPGVLLYIADTAALYFDPIAAQYFGDIPSAWIGIESIYGPLCMSHDHSVQLCALPVGSVAFLADSAKRYMRVECLPNLTVTTRPAEHDEFARLLVRRAEWKHPRHALFQWTRNALAVLGQESAWSTVLEERWQKLCRPRRRQGSHN</sequence>
<dbReference type="Proteomes" id="UP000231152">
    <property type="component" value="Unassembled WGS sequence"/>
</dbReference>
<evidence type="ECO:0000313" key="2">
    <source>
        <dbReference type="Proteomes" id="UP000231152"/>
    </source>
</evidence>
<comment type="caution">
    <text evidence="1">The sequence shown here is derived from an EMBL/GenBank/DDBJ whole genome shotgun (WGS) entry which is preliminary data.</text>
</comment>
<gene>
    <name evidence="1" type="ORF">COV04_04535</name>
</gene>
<reference evidence="1 2" key="1">
    <citation type="submission" date="2017-09" db="EMBL/GenBank/DDBJ databases">
        <title>Depth-based differentiation of microbial function through sediment-hosted aquifers and enrichment of novel symbionts in the deep terrestrial subsurface.</title>
        <authorList>
            <person name="Probst A.J."/>
            <person name="Ladd B."/>
            <person name="Jarett J.K."/>
            <person name="Geller-Mcgrath D.E."/>
            <person name="Sieber C.M."/>
            <person name="Emerson J.B."/>
            <person name="Anantharaman K."/>
            <person name="Thomas B.C."/>
            <person name="Malmstrom R."/>
            <person name="Stieglmeier M."/>
            <person name="Klingl A."/>
            <person name="Woyke T."/>
            <person name="Ryan C.M."/>
            <person name="Banfield J.F."/>
        </authorList>
    </citation>
    <scope>NUCLEOTIDE SEQUENCE [LARGE SCALE GENOMIC DNA]</scope>
    <source>
        <strain evidence="1">CG10_big_fil_rev_8_21_14_0_10_48_11</strain>
    </source>
</reference>
<accession>A0A2M8LDF3</accession>
<name>A0A2M8LDF3_9BACT</name>